<evidence type="ECO:0000313" key="2">
    <source>
        <dbReference type="Proteomes" id="UP000813423"/>
    </source>
</evidence>
<dbReference type="Proteomes" id="UP000813423">
    <property type="component" value="Unassembled WGS sequence"/>
</dbReference>
<protein>
    <submittedName>
        <fullName evidence="1">Uncharacterized protein</fullName>
    </submittedName>
</protein>
<sequence length="256" mass="29260">MLDLWGQRRPMRLNTWYDKVKWNDIFIFFGLMLLVGTANLVRESILLLFNPLLDPARPVSGRYPPLLTAFVCAHGVYIASSNYAAIFDFGQSDAIIPRMFEPEVLQETPSQARFESSRRFWESHLSLEQDVHSQQDGPRSEDDRFSSSIQVLSFASHLAFSTLRIILGRIGDENVLPSVHLSFAFLWSMALVPTSMTYIEADVPWVQIASFLNTLVQPDMDMSKVEDEQFPSDETGSSRQLPEDFLIRGQAWSQLY</sequence>
<evidence type="ECO:0000313" key="1">
    <source>
        <dbReference type="EMBL" id="KAH1899474.1"/>
    </source>
</evidence>
<dbReference type="EMBL" id="JAIBSC010000085">
    <property type="protein sequence ID" value="KAH1899474.1"/>
    <property type="molecule type" value="Genomic_DNA"/>
</dbReference>
<name>A0A229W4F1_ASPFM</name>
<proteinExistence type="predicted"/>
<organism evidence="1 2">
    <name type="scientific">Aspergillus fumigatus</name>
    <name type="common">Neosartorya fumigata</name>
    <dbReference type="NCBI Taxonomy" id="746128"/>
    <lineage>
        <taxon>Eukaryota</taxon>
        <taxon>Fungi</taxon>
        <taxon>Dikarya</taxon>
        <taxon>Ascomycota</taxon>
        <taxon>Pezizomycotina</taxon>
        <taxon>Eurotiomycetes</taxon>
        <taxon>Eurotiomycetidae</taxon>
        <taxon>Eurotiales</taxon>
        <taxon>Aspergillaceae</taxon>
        <taxon>Aspergillus</taxon>
        <taxon>Aspergillus subgen. Fumigati</taxon>
    </lineage>
</organism>
<dbReference type="AlphaFoldDB" id="A0A229W4F1"/>
<dbReference type="SUPFAM" id="SSF48452">
    <property type="entry name" value="TPR-like"/>
    <property type="match status" value="1"/>
</dbReference>
<dbReference type="InterPro" id="IPR011990">
    <property type="entry name" value="TPR-like_helical_dom_sf"/>
</dbReference>
<comment type="caution">
    <text evidence="1">The sequence shown here is derived from an EMBL/GenBank/DDBJ whole genome shotgun (WGS) entry which is preliminary data.</text>
</comment>
<accession>A0A229W4F1</accession>
<reference evidence="1" key="1">
    <citation type="submission" date="2021-08" db="EMBL/GenBank/DDBJ databases">
        <title>Global Aspergillus fumigatus from environmental and clinical sources.</title>
        <authorList>
            <person name="Barber A."/>
            <person name="Sae-Ong T."/>
        </authorList>
    </citation>
    <scope>NUCLEOTIDE SEQUENCE</scope>
    <source>
        <strain evidence="1">NRZ-2016-071</strain>
    </source>
</reference>
<gene>
    <name evidence="1" type="ORF">KXV57_009050</name>
</gene>